<dbReference type="Pfam" id="PF00150">
    <property type="entry name" value="Cellulase"/>
    <property type="match status" value="1"/>
</dbReference>
<dbReference type="Gene3D" id="3.20.20.80">
    <property type="entry name" value="Glycosidases"/>
    <property type="match status" value="1"/>
</dbReference>
<dbReference type="Proteomes" id="UP000634136">
    <property type="component" value="Unassembled WGS sequence"/>
</dbReference>
<dbReference type="InterPro" id="IPR017853">
    <property type="entry name" value="GH"/>
</dbReference>
<dbReference type="SUPFAM" id="SSF51445">
    <property type="entry name" value="(Trans)glycosidases"/>
    <property type="match status" value="1"/>
</dbReference>
<name>A0A834T9V9_9FABA</name>
<dbReference type="Pfam" id="PF25490">
    <property type="entry name" value="DUF7910"/>
    <property type="match status" value="1"/>
</dbReference>
<evidence type="ECO:0000313" key="7">
    <source>
        <dbReference type="EMBL" id="KAF7816947.1"/>
    </source>
</evidence>
<evidence type="ECO:0000256" key="1">
    <source>
        <dbReference type="ARBA" id="ARBA00005641"/>
    </source>
</evidence>
<keyword evidence="2 4" id="KW-0378">Hydrolase</keyword>
<dbReference type="AlphaFoldDB" id="A0A834T9V9"/>
<dbReference type="GO" id="GO:0051015">
    <property type="term" value="F:actin filament binding"/>
    <property type="evidence" value="ECO:0007669"/>
    <property type="project" value="InterPro"/>
</dbReference>
<organism evidence="7 8">
    <name type="scientific">Senna tora</name>
    <dbReference type="NCBI Taxonomy" id="362788"/>
    <lineage>
        <taxon>Eukaryota</taxon>
        <taxon>Viridiplantae</taxon>
        <taxon>Streptophyta</taxon>
        <taxon>Embryophyta</taxon>
        <taxon>Tracheophyta</taxon>
        <taxon>Spermatophyta</taxon>
        <taxon>Magnoliopsida</taxon>
        <taxon>eudicotyledons</taxon>
        <taxon>Gunneridae</taxon>
        <taxon>Pentapetalae</taxon>
        <taxon>rosids</taxon>
        <taxon>fabids</taxon>
        <taxon>Fabales</taxon>
        <taxon>Fabaceae</taxon>
        <taxon>Caesalpinioideae</taxon>
        <taxon>Cassia clade</taxon>
        <taxon>Senna</taxon>
    </lineage>
</organism>
<dbReference type="PANTHER" id="PTHR10551:SF14">
    <property type="entry name" value="CELLULASE CONTAINING PROTEIN, EXPRESSED"/>
    <property type="match status" value="1"/>
</dbReference>
<evidence type="ECO:0000256" key="4">
    <source>
        <dbReference type="RuleBase" id="RU361153"/>
    </source>
</evidence>
<evidence type="ECO:0000313" key="8">
    <source>
        <dbReference type="Proteomes" id="UP000634136"/>
    </source>
</evidence>
<dbReference type="InterPro" id="IPR010431">
    <property type="entry name" value="Fascin"/>
</dbReference>
<dbReference type="GO" id="GO:0016477">
    <property type="term" value="P:cell migration"/>
    <property type="evidence" value="ECO:0007669"/>
    <property type="project" value="TreeGrafter"/>
</dbReference>
<dbReference type="Gene3D" id="2.80.10.50">
    <property type="match status" value="1"/>
</dbReference>
<dbReference type="EMBL" id="JAAIUW010000009">
    <property type="protein sequence ID" value="KAF7816947.1"/>
    <property type="molecule type" value="Genomic_DNA"/>
</dbReference>
<evidence type="ECO:0000259" key="5">
    <source>
        <dbReference type="Pfam" id="PF00150"/>
    </source>
</evidence>
<sequence length="404" mass="46566">MWRINETTFRFRVSNDQFVGLDGIKGTKVVATIVNPDHSATFEIIKESENSTRVRIKASNGFFLQAKSEKLVTADVSNLRSWKDNDPTVFNLTIVSQLDGDFQLQNGYGHKAFQVMKEHYDTFITEKDFKFIVENGINAVRIPVGWWAAKDPNPPFPFVSGTLQALDNAFSWAKKYGLKVILDLHSAPGSQNGVAHSTSRDGSLLWGKTNKTIQQTLEVIDFYAARYTKHKSLYAIELLNEPLDPYVHLDTLTSYYKAGYEVVRKYSSTVYVILSTRLRFTEELFPLANSLGNNVVIDIHWYHLYYDIFTNMTTAKQHIDYIKNDRNQQMTQLLEKSGKALLYIGEWSAEWDVKNGTKEEYLEFAQAQIDVYDRATFGWSMWTYKCAVKHRSLKWMIQNGYIQL</sequence>
<dbReference type="InterPro" id="IPR008999">
    <property type="entry name" value="Actin-crosslinking"/>
</dbReference>
<comment type="caution">
    <text evidence="7">The sequence shown here is derived from an EMBL/GenBank/DDBJ whole genome shotgun (WGS) entry which is preliminary data.</text>
</comment>
<dbReference type="GO" id="GO:0007163">
    <property type="term" value="P:establishment or maintenance of cell polarity"/>
    <property type="evidence" value="ECO:0007669"/>
    <property type="project" value="TreeGrafter"/>
</dbReference>
<dbReference type="GO" id="GO:0000272">
    <property type="term" value="P:polysaccharide catabolic process"/>
    <property type="evidence" value="ECO:0007669"/>
    <property type="project" value="InterPro"/>
</dbReference>
<feature type="domain" description="Glycoside hydrolase family 5" evidence="5">
    <location>
        <begin position="119"/>
        <end position="384"/>
    </location>
</feature>
<dbReference type="GO" id="GO:0015629">
    <property type="term" value="C:actin cytoskeleton"/>
    <property type="evidence" value="ECO:0007669"/>
    <property type="project" value="TreeGrafter"/>
</dbReference>
<reference evidence="7" key="1">
    <citation type="submission" date="2020-09" db="EMBL/GenBank/DDBJ databases">
        <title>Genome-Enabled Discovery of Anthraquinone Biosynthesis in Senna tora.</title>
        <authorList>
            <person name="Kang S.-H."/>
            <person name="Pandey R.P."/>
            <person name="Lee C.-M."/>
            <person name="Sim J.-S."/>
            <person name="Jeong J.-T."/>
            <person name="Choi B.-S."/>
            <person name="Jung M."/>
            <person name="Ginzburg D."/>
            <person name="Zhao K."/>
            <person name="Won S.Y."/>
            <person name="Oh T.-J."/>
            <person name="Yu Y."/>
            <person name="Kim N.-H."/>
            <person name="Lee O.R."/>
            <person name="Lee T.-H."/>
            <person name="Bashyal P."/>
            <person name="Kim T.-S."/>
            <person name="Lee W.-H."/>
            <person name="Kawkins C."/>
            <person name="Kim C.-K."/>
            <person name="Kim J.S."/>
            <person name="Ahn B.O."/>
            <person name="Rhee S.Y."/>
            <person name="Sohng J.K."/>
        </authorList>
    </citation>
    <scope>NUCLEOTIDE SEQUENCE</scope>
    <source>
        <tissue evidence="7">Leaf</tissue>
    </source>
</reference>
<dbReference type="InterPro" id="IPR001547">
    <property type="entry name" value="Glyco_hydro_5"/>
</dbReference>
<accession>A0A834T9V9</accession>
<gene>
    <name evidence="7" type="ORF">G2W53_030916</name>
</gene>
<evidence type="ECO:0000256" key="3">
    <source>
        <dbReference type="ARBA" id="ARBA00023295"/>
    </source>
</evidence>
<comment type="similarity">
    <text evidence="1 4">Belongs to the glycosyl hydrolase 5 (cellulase A) family.</text>
</comment>
<dbReference type="SUPFAM" id="SSF50405">
    <property type="entry name" value="Actin-crosslinking proteins"/>
    <property type="match status" value="1"/>
</dbReference>
<keyword evidence="3 4" id="KW-0326">Glycosidase</keyword>
<dbReference type="OrthoDB" id="62120at2759"/>
<dbReference type="GO" id="GO:0004553">
    <property type="term" value="F:hydrolase activity, hydrolyzing O-glycosyl compounds"/>
    <property type="evidence" value="ECO:0007669"/>
    <property type="project" value="InterPro"/>
</dbReference>
<evidence type="ECO:0000259" key="6">
    <source>
        <dbReference type="Pfam" id="PF25490"/>
    </source>
</evidence>
<dbReference type="PANTHER" id="PTHR10551">
    <property type="entry name" value="FASCIN"/>
    <property type="match status" value="1"/>
</dbReference>
<proteinExistence type="inferred from homology"/>
<dbReference type="InterPro" id="IPR057232">
    <property type="entry name" value="DUF7910"/>
</dbReference>
<protein>
    <submittedName>
        <fullName evidence="7">Putative glucan 1,3-beta-glucosidase A</fullName>
    </submittedName>
</protein>
<evidence type="ECO:0000256" key="2">
    <source>
        <dbReference type="ARBA" id="ARBA00022801"/>
    </source>
</evidence>
<feature type="domain" description="DUF7910" evidence="6">
    <location>
        <begin position="1"/>
        <end position="95"/>
    </location>
</feature>
<dbReference type="GO" id="GO:0051017">
    <property type="term" value="P:actin filament bundle assembly"/>
    <property type="evidence" value="ECO:0007669"/>
    <property type="project" value="TreeGrafter"/>
</dbReference>
<keyword evidence="8" id="KW-1185">Reference proteome</keyword>
<dbReference type="GO" id="GO:0005737">
    <property type="term" value="C:cytoplasm"/>
    <property type="evidence" value="ECO:0007669"/>
    <property type="project" value="TreeGrafter"/>
</dbReference>